<proteinExistence type="predicted"/>
<keyword evidence="1" id="KW-0472">Membrane</keyword>
<organism evidence="2 3">
    <name type="scientific">Anaerobacillus alkaliphilus</name>
    <dbReference type="NCBI Taxonomy" id="1548597"/>
    <lineage>
        <taxon>Bacteria</taxon>
        <taxon>Bacillati</taxon>
        <taxon>Bacillota</taxon>
        <taxon>Bacilli</taxon>
        <taxon>Bacillales</taxon>
        <taxon>Bacillaceae</taxon>
        <taxon>Anaerobacillus</taxon>
    </lineage>
</organism>
<keyword evidence="3" id="KW-1185">Reference proteome</keyword>
<evidence type="ECO:0000256" key="1">
    <source>
        <dbReference type="SAM" id="Phobius"/>
    </source>
</evidence>
<keyword evidence="1" id="KW-0812">Transmembrane</keyword>
<keyword evidence="1" id="KW-1133">Transmembrane helix</keyword>
<dbReference type="Pfam" id="PF06897">
    <property type="entry name" value="DUF1269"/>
    <property type="match status" value="1"/>
</dbReference>
<reference evidence="2 3" key="1">
    <citation type="journal article" date="2019" name="Int. J. Syst. Evol. Microbiol.">
        <title>Anaerobacillus alkaliphilus sp. nov., a novel alkaliphilic and moderately halophilic bacterium.</title>
        <authorList>
            <person name="Borsodi A.K."/>
            <person name="Aszalos J.M."/>
            <person name="Bihari P."/>
            <person name="Nagy I."/>
            <person name="Schumann P."/>
            <person name="Sproer C."/>
            <person name="Kovacs A.L."/>
            <person name="Boka K."/>
            <person name="Dobosy P."/>
            <person name="Ovari M."/>
            <person name="Szili-Kovacs T."/>
            <person name="Toth E."/>
        </authorList>
    </citation>
    <scope>NUCLEOTIDE SEQUENCE [LARGE SCALE GENOMIC DNA]</scope>
    <source>
        <strain evidence="2 3">B16-10</strain>
    </source>
</reference>
<dbReference type="EMBL" id="QOUX01000046">
    <property type="protein sequence ID" value="RXI98485.1"/>
    <property type="molecule type" value="Genomic_DNA"/>
</dbReference>
<dbReference type="PANTHER" id="PTHR36109">
    <property type="entry name" value="MEMBRANE PROTEIN-RELATED"/>
    <property type="match status" value="1"/>
</dbReference>
<feature type="transmembrane region" description="Helical" evidence="1">
    <location>
        <begin position="84"/>
        <end position="107"/>
    </location>
</feature>
<protein>
    <submittedName>
        <fullName evidence="2">DUF1269 domain-containing protein</fullName>
    </submittedName>
</protein>
<dbReference type="InterPro" id="IPR009200">
    <property type="entry name" value="DUF1269_membrane"/>
</dbReference>
<name>A0A4Q0VR64_9BACI</name>
<evidence type="ECO:0000313" key="2">
    <source>
        <dbReference type="EMBL" id="RXI98485.1"/>
    </source>
</evidence>
<feature type="transmembrane region" description="Helical" evidence="1">
    <location>
        <begin position="58"/>
        <end position="78"/>
    </location>
</feature>
<dbReference type="OrthoDB" id="2968128at2"/>
<accession>A0A4Q0VR64</accession>
<comment type="caution">
    <text evidence="2">The sequence shown here is derived from an EMBL/GenBank/DDBJ whole genome shotgun (WGS) entry which is preliminary data.</text>
</comment>
<dbReference type="Proteomes" id="UP000290649">
    <property type="component" value="Unassembled WGS sequence"/>
</dbReference>
<sequence length="167" mass="17812">MMGRPHIIATFYHLHNAEEAFHALLNFVPRDDISFIHRQDPTRAEGDDMSSDTPLNGILIGGALGGIGGALTGLSLLAFPGLGILLAAGPIYGALAGATTGSLIGGFMDMGINKYEAEEIEKHVQGGAVVFTIEAQSKQHYEQITSTLKHYGADYITDEPIVDDVME</sequence>
<dbReference type="InterPro" id="IPR052948">
    <property type="entry name" value="Low_temp-induced_all0457"/>
</dbReference>
<dbReference type="AlphaFoldDB" id="A0A4Q0VR64"/>
<gene>
    <name evidence="2" type="ORF">DS745_19365</name>
</gene>
<evidence type="ECO:0000313" key="3">
    <source>
        <dbReference type="Proteomes" id="UP000290649"/>
    </source>
</evidence>
<dbReference type="PANTHER" id="PTHR36109:SF2">
    <property type="entry name" value="MEMBRANE PROTEIN"/>
    <property type="match status" value="1"/>
</dbReference>